<dbReference type="PROSITE" id="PS00178">
    <property type="entry name" value="AA_TRNA_LIGASE_I"/>
    <property type="match status" value="1"/>
</dbReference>
<evidence type="ECO:0000256" key="13">
    <source>
        <dbReference type="ARBA" id="ARBA00025217"/>
    </source>
</evidence>
<evidence type="ECO:0000256" key="9">
    <source>
        <dbReference type="ARBA" id="ARBA00022833"/>
    </source>
</evidence>
<evidence type="ECO:0000256" key="10">
    <source>
        <dbReference type="ARBA" id="ARBA00022840"/>
    </source>
</evidence>
<dbReference type="HAMAP" id="MF_02003">
    <property type="entry name" value="Ile_tRNA_synth_type2"/>
    <property type="match status" value="1"/>
</dbReference>
<keyword evidence="12 15" id="KW-0030">Aminoacyl-tRNA synthetase</keyword>
<dbReference type="Proteomes" id="UP000004926">
    <property type="component" value="Chromosome"/>
</dbReference>
<evidence type="ECO:0000256" key="7">
    <source>
        <dbReference type="ARBA" id="ARBA00022723"/>
    </source>
</evidence>
<keyword evidence="9 15" id="KW-0862">Zinc</keyword>
<dbReference type="EC" id="6.1.1.5" evidence="15"/>
<dbReference type="InterPro" id="IPR013155">
    <property type="entry name" value="M/V/L/I-tRNA-synth_anticd-bd"/>
</dbReference>
<dbReference type="InterPro" id="IPR009080">
    <property type="entry name" value="tRNAsynth_Ia_anticodon-bd"/>
</dbReference>
<dbReference type="InterPro" id="IPR033709">
    <property type="entry name" value="Anticodon_Ile_ABEc"/>
</dbReference>
<organism evidence="18 19">
    <name type="scientific">Saccharomonospora marina XMU15</name>
    <dbReference type="NCBI Taxonomy" id="882083"/>
    <lineage>
        <taxon>Bacteria</taxon>
        <taxon>Bacillati</taxon>
        <taxon>Actinomycetota</taxon>
        <taxon>Actinomycetes</taxon>
        <taxon>Pseudonocardiales</taxon>
        <taxon>Pseudonocardiaceae</taxon>
        <taxon>Saccharomonospora</taxon>
    </lineage>
</organism>
<dbReference type="CDD" id="cd07961">
    <property type="entry name" value="Anticodon_Ia_Ile_ABEc"/>
    <property type="match status" value="1"/>
</dbReference>
<dbReference type="RefSeq" id="WP_009155283.1">
    <property type="nucleotide sequence ID" value="NZ_CM001439.1"/>
</dbReference>
<dbReference type="FunFam" id="3.40.50.620:FF:000063">
    <property type="entry name" value="Isoleucine--tRNA ligase"/>
    <property type="match status" value="1"/>
</dbReference>
<evidence type="ECO:0000313" key="18">
    <source>
        <dbReference type="EMBL" id="EHR51901.1"/>
    </source>
</evidence>
<evidence type="ECO:0000256" key="8">
    <source>
        <dbReference type="ARBA" id="ARBA00022741"/>
    </source>
</evidence>
<dbReference type="EMBL" id="CM001439">
    <property type="protein sequence ID" value="EHR51901.1"/>
    <property type="molecule type" value="Genomic_DNA"/>
</dbReference>
<feature type="domain" description="Aminoacyl-tRNA synthetase class Ia" evidence="16">
    <location>
        <begin position="29"/>
        <end position="662"/>
    </location>
</feature>
<dbReference type="InterPro" id="IPR001412">
    <property type="entry name" value="aa-tRNA-synth_I_CS"/>
</dbReference>
<dbReference type="PRINTS" id="PR00984">
    <property type="entry name" value="TRNASYNTHILE"/>
</dbReference>
<dbReference type="Gene3D" id="3.40.50.620">
    <property type="entry name" value="HUPs"/>
    <property type="match status" value="2"/>
</dbReference>
<comment type="similarity">
    <text evidence="3 15">Belongs to the class-I aminoacyl-tRNA synthetase family. IleS type 2 subfamily.</text>
</comment>
<reference evidence="18 19" key="1">
    <citation type="journal article" date="2012" name="Stand. Genomic Sci.">
        <title>Genome sequence of the ocean sediment bacterium Saccharomonospora marina type strain (XMU15(T)).</title>
        <authorList>
            <person name="Klenk H.P."/>
            <person name="Lu M."/>
            <person name="Lucas S."/>
            <person name="Lapidus A."/>
            <person name="Copeland A."/>
            <person name="Pitluck S."/>
            <person name="Goodwin L.A."/>
            <person name="Han C."/>
            <person name="Tapia R."/>
            <person name="Brambilla E.M."/>
            <person name="Potter G."/>
            <person name="Land M."/>
            <person name="Ivanova N."/>
            <person name="Rohde M."/>
            <person name="Goker M."/>
            <person name="Detter J.C."/>
            <person name="Li W.J."/>
            <person name="Kyrpides N.C."/>
            <person name="Woyke T."/>
        </authorList>
    </citation>
    <scope>NUCLEOTIDE SEQUENCE [LARGE SCALE GENOMIC DNA]</scope>
    <source>
        <strain evidence="18 19">XMU15</strain>
    </source>
</reference>
<dbReference type="GO" id="GO:0006428">
    <property type="term" value="P:isoleucyl-tRNA aminoacylation"/>
    <property type="evidence" value="ECO:0007669"/>
    <property type="project" value="UniProtKB-UniRule"/>
</dbReference>
<keyword evidence="7 15" id="KW-0479">Metal-binding</keyword>
<evidence type="ECO:0000256" key="11">
    <source>
        <dbReference type="ARBA" id="ARBA00022917"/>
    </source>
</evidence>
<dbReference type="SUPFAM" id="SSF52374">
    <property type="entry name" value="Nucleotidylyl transferase"/>
    <property type="match status" value="1"/>
</dbReference>
<keyword evidence="11 15" id="KW-0648">Protein biosynthesis</keyword>
<evidence type="ECO:0000256" key="15">
    <source>
        <dbReference type="HAMAP-Rule" id="MF_02003"/>
    </source>
</evidence>
<dbReference type="eggNOG" id="COG0060">
    <property type="taxonomic scope" value="Bacteria"/>
</dbReference>
<dbReference type="SUPFAM" id="SSF47323">
    <property type="entry name" value="Anticodon-binding domain of a subclass of class I aminoacyl-tRNA synthetases"/>
    <property type="match status" value="1"/>
</dbReference>
<dbReference type="GO" id="GO:0005737">
    <property type="term" value="C:cytoplasm"/>
    <property type="evidence" value="ECO:0007669"/>
    <property type="project" value="UniProtKB-SubCell"/>
</dbReference>
<keyword evidence="6 15" id="KW-0436">Ligase</keyword>
<keyword evidence="19" id="KW-1185">Reference proteome</keyword>
<dbReference type="NCBIfam" id="TIGR00392">
    <property type="entry name" value="ileS"/>
    <property type="match status" value="1"/>
</dbReference>
<dbReference type="Pfam" id="PF00133">
    <property type="entry name" value="tRNA-synt_1"/>
    <property type="match status" value="1"/>
</dbReference>
<sequence length="1057" mass="118179">MYPKASFGAQPADQVPAQPSFPALEKDVLGYWEADGTFAATVEAREPGTNGSNEYVFYDGPPFANGLPHYGHLLTGYVKDIVPRYQTMRGRRVERRFGWDTHGLPAELEAERQLGITDKSQIDDMGIAEFNQACRESVLRYTGEWREYVTRQARWVDFDHDYKTLDVTYMESVIWAFKQLWDKGLVYEGYRVLPYCWRDETPLSNHELRMDEDVYASRQDPAVTIGYRVEGNDNELDGAYLLIWTTTPWTVPSNLATAVHPDVDYVLVEQEGSGERFLLAQARLAAYAKELGEQPRVLGSYNGADLLGTRYAPPFPYFVGHENAHRVLAADYVTTDDGTGIVHIAPAYGEEDKAVTDAAGITPVTPVDSKGRFDAQVPDYEGQNVFDANANIIKDLKNGTGSAARQGAILLRHETYEHSYPHCWRCRNPLIYRAVSSWFVAVTEFKDRMVELNQQITWYPEHVKDGQFGKWLENARDWSISRNRYWGTPIPVWISDDPNYPRVDVYGSLDELERDFGVRPTDLHRPHIDELTRPNPDDPTGNSTMRRVPDVLDVWFDSGSMPFAQVHYPFSNADWFEHHYPGDFIVEYIGQTRGWFYTLHVLATALFDRPAFRTCVSHGIVLGSDGQKMSKSLRNYPDVTEVFDRDGSDAMRWYLMASPILRGGNLIVTEKGIRDAVRQAVLPLWNSYYFLALYARAEGVEGRVRTDSAHVLDRYILAKTHELVTDVGAALDNYDIAESCALVRNFLEVLTNWYVRRSRDRFWQGERDAIDTLHTVLEVVCRTAAPLLPLTTEAVWRGLTGGRSVHLTDWPLVDELPADAALVTAMDRVRQVCSSALSLRKANKLRVRLPLAKLLVAAEDAEPLRPFTDIIRDEVNVKSVELTTDVAAHGEFEVAVNARAAGPRLGKDVQRVIKAVKAGEWTTSPDGAVVAAGVELLDGEYERRLVAKDRGAAAELPGGSGLVLLETEVTAELAREGLARDLVRVVQQARRDASLDIADRIVLTVDAPADVAEAVRAHEAFVAGETLAADVSYAPVADGFSGAVGDGVKVTVAVAKR</sequence>
<dbReference type="GO" id="GO:0000049">
    <property type="term" value="F:tRNA binding"/>
    <property type="evidence" value="ECO:0007669"/>
    <property type="project" value="InterPro"/>
</dbReference>
<dbReference type="InterPro" id="IPR023586">
    <property type="entry name" value="Ile-tRNA-ligase_type2"/>
</dbReference>
<comment type="cofactor">
    <cofactor evidence="1 15">
        <name>Zn(2+)</name>
        <dbReference type="ChEBI" id="CHEBI:29105"/>
    </cofactor>
</comment>
<feature type="short sequence motif" description="'HIGH' region" evidence="15">
    <location>
        <begin position="62"/>
        <end position="72"/>
    </location>
</feature>
<dbReference type="STRING" id="882083.SacmaDRAFT_3688"/>
<evidence type="ECO:0000259" key="17">
    <source>
        <dbReference type="Pfam" id="PF08264"/>
    </source>
</evidence>
<dbReference type="GO" id="GO:0002161">
    <property type="term" value="F:aminoacyl-tRNA deacylase activity"/>
    <property type="evidence" value="ECO:0007669"/>
    <property type="project" value="InterPro"/>
</dbReference>
<dbReference type="InterPro" id="IPR014729">
    <property type="entry name" value="Rossmann-like_a/b/a_fold"/>
</dbReference>
<dbReference type="InterPro" id="IPR002301">
    <property type="entry name" value="Ile-tRNA-ligase"/>
</dbReference>
<proteinExistence type="inferred from homology"/>
<dbReference type="HOGENOM" id="CLU_001493_1_1_11"/>
<dbReference type="FunFam" id="3.40.50.620:FF:000075">
    <property type="entry name" value="Isoleucine--tRNA ligase"/>
    <property type="match status" value="1"/>
</dbReference>
<evidence type="ECO:0000256" key="1">
    <source>
        <dbReference type="ARBA" id="ARBA00001947"/>
    </source>
</evidence>
<evidence type="ECO:0000256" key="2">
    <source>
        <dbReference type="ARBA" id="ARBA00004496"/>
    </source>
</evidence>
<evidence type="ECO:0000256" key="3">
    <source>
        <dbReference type="ARBA" id="ARBA00007078"/>
    </source>
</evidence>
<dbReference type="PANTHER" id="PTHR42780">
    <property type="entry name" value="SOLEUCYL-TRNA SYNTHETASE"/>
    <property type="match status" value="1"/>
</dbReference>
<dbReference type="Gene3D" id="3.90.740.10">
    <property type="entry name" value="Valyl/Leucyl/Isoleucyl-tRNA synthetase, editing domain"/>
    <property type="match status" value="1"/>
</dbReference>
<dbReference type="PANTHER" id="PTHR42780:SF1">
    <property type="entry name" value="ISOLEUCINE--TRNA LIGASE, CYTOPLASMIC"/>
    <property type="match status" value="1"/>
</dbReference>
<evidence type="ECO:0000256" key="12">
    <source>
        <dbReference type="ARBA" id="ARBA00023146"/>
    </source>
</evidence>
<evidence type="ECO:0000313" key="19">
    <source>
        <dbReference type="Proteomes" id="UP000004926"/>
    </source>
</evidence>
<evidence type="ECO:0000256" key="6">
    <source>
        <dbReference type="ARBA" id="ARBA00022598"/>
    </source>
</evidence>
<evidence type="ECO:0000256" key="4">
    <source>
        <dbReference type="ARBA" id="ARBA00011245"/>
    </source>
</evidence>
<keyword evidence="8 15" id="KW-0547">Nucleotide-binding</keyword>
<feature type="binding site" evidence="15">
    <location>
        <position position="631"/>
    </location>
    <ligand>
        <name>ATP</name>
        <dbReference type="ChEBI" id="CHEBI:30616"/>
    </ligand>
</feature>
<dbReference type="GO" id="GO:0008270">
    <property type="term" value="F:zinc ion binding"/>
    <property type="evidence" value="ECO:0007669"/>
    <property type="project" value="UniProtKB-UniRule"/>
</dbReference>
<dbReference type="Pfam" id="PF08264">
    <property type="entry name" value="Anticodon_1"/>
    <property type="match status" value="1"/>
</dbReference>
<dbReference type="InterPro" id="IPR002300">
    <property type="entry name" value="aa-tRNA-synth_Ia"/>
</dbReference>
<dbReference type="OrthoDB" id="9810365at2"/>
<comment type="function">
    <text evidence="13 15">Catalyzes the attachment of isoleucine to tRNA(Ile). As IleRS can inadvertently accommodate and process structurally similar amino acids such as valine, to avoid such errors it has two additional distinct tRNA(Ile)-dependent editing activities. One activity is designated as 'pretransfer' editing and involves the hydrolysis of activated Val-AMP. The other activity is designated 'posttransfer' editing and involves deacylation of mischarged Val-tRNA(Ile).</text>
</comment>
<gene>
    <name evidence="15" type="primary">ileS</name>
    <name evidence="18" type="ORF">SacmaDRAFT_3688</name>
</gene>
<feature type="domain" description="Methionyl/Valyl/Leucyl/Isoleucyl-tRNA synthetase anticodon-binding" evidence="17">
    <location>
        <begin position="713"/>
        <end position="851"/>
    </location>
</feature>
<evidence type="ECO:0000256" key="5">
    <source>
        <dbReference type="ARBA" id="ARBA00022490"/>
    </source>
</evidence>
<keyword evidence="10 15" id="KW-0067">ATP-binding</keyword>
<evidence type="ECO:0000256" key="14">
    <source>
        <dbReference type="ARBA" id="ARBA00048359"/>
    </source>
</evidence>
<dbReference type="GO" id="GO:0004822">
    <property type="term" value="F:isoleucine-tRNA ligase activity"/>
    <property type="evidence" value="ECO:0007669"/>
    <property type="project" value="UniProtKB-UniRule"/>
</dbReference>
<accession>H5WZW4</accession>
<protein>
    <recommendedName>
        <fullName evidence="15">Isoleucine--tRNA ligase</fullName>
        <ecNumber evidence="15">6.1.1.5</ecNumber>
    </recommendedName>
    <alternativeName>
        <fullName evidence="15">Isoleucyl-tRNA synthetase</fullName>
        <shortName evidence="15">IleRS</shortName>
    </alternativeName>
</protein>
<dbReference type="InterPro" id="IPR009008">
    <property type="entry name" value="Val/Leu/Ile-tRNA-synth_edit"/>
</dbReference>
<dbReference type="CDD" id="cd00818">
    <property type="entry name" value="IleRS_core"/>
    <property type="match status" value="1"/>
</dbReference>
<dbReference type="SUPFAM" id="SSF50677">
    <property type="entry name" value="ValRS/IleRS/LeuRS editing domain"/>
    <property type="match status" value="1"/>
</dbReference>
<dbReference type="Gene3D" id="1.10.730.10">
    <property type="entry name" value="Isoleucyl-tRNA Synthetase, Domain 1"/>
    <property type="match status" value="1"/>
</dbReference>
<name>H5WZW4_9PSEU</name>
<comment type="subcellular location">
    <subcellularLocation>
        <location evidence="2 15">Cytoplasm</location>
    </subcellularLocation>
</comment>
<comment type="catalytic activity">
    <reaction evidence="14 15">
        <text>tRNA(Ile) + L-isoleucine + ATP = L-isoleucyl-tRNA(Ile) + AMP + diphosphate</text>
        <dbReference type="Rhea" id="RHEA:11060"/>
        <dbReference type="Rhea" id="RHEA-COMP:9666"/>
        <dbReference type="Rhea" id="RHEA-COMP:9695"/>
        <dbReference type="ChEBI" id="CHEBI:30616"/>
        <dbReference type="ChEBI" id="CHEBI:33019"/>
        <dbReference type="ChEBI" id="CHEBI:58045"/>
        <dbReference type="ChEBI" id="CHEBI:78442"/>
        <dbReference type="ChEBI" id="CHEBI:78528"/>
        <dbReference type="ChEBI" id="CHEBI:456215"/>
        <dbReference type="EC" id="6.1.1.5"/>
    </reaction>
</comment>
<dbReference type="AlphaFoldDB" id="H5WZW4"/>
<comment type="subunit">
    <text evidence="4 15">Monomer.</text>
</comment>
<evidence type="ECO:0000259" key="16">
    <source>
        <dbReference type="Pfam" id="PF00133"/>
    </source>
</evidence>
<keyword evidence="5 15" id="KW-0963">Cytoplasm</keyword>
<comment type="domain">
    <text evidence="15">IleRS has two distinct active sites: one for aminoacylation and one for editing. The misactivated valine is translocated from the active site to the editing site, which sterically excludes the correctly activated isoleucine. The single editing site contains two valyl binding pockets, one specific for each substrate (Val-AMP or Val-tRNA(Ile)).</text>
</comment>
<feature type="short sequence motif" description="'KMSKS' region" evidence="15">
    <location>
        <begin position="628"/>
        <end position="632"/>
    </location>
</feature>
<dbReference type="Pfam" id="PF19302">
    <property type="entry name" value="DUF5915"/>
    <property type="match status" value="1"/>
</dbReference>
<dbReference type="GO" id="GO:0005524">
    <property type="term" value="F:ATP binding"/>
    <property type="evidence" value="ECO:0007669"/>
    <property type="project" value="UniProtKB-UniRule"/>
</dbReference>